<organism evidence="2 3">
    <name type="scientific">Roseovarius aestuarii</name>
    <dbReference type="NCBI Taxonomy" id="475083"/>
    <lineage>
        <taxon>Bacteria</taxon>
        <taxon>Pseudomonadati</taxon>
        <taxon>Pseudomonadota</taxon>
        <taxon>Alphaproteobacteria</taxon>
        <taxon>Rhodobacterales</taxon>
        <taxon>Roseobacteraceae</taxon>
        <taxon>Roseovarius</taxon>
    </lineage>
</organism>
<dbReference type="EMBL" id="FWXB01000013">
    <property type="protein sequence ID" value="SMC13398.1"/>
    <property type="molecule type" value="Genomic_DNA"/>
</dbReference>
<name>A0A1X7BUU6_9RHOB</name>
<protein>
    <recommendedName>
        <fullName evidence="1">T6SS Phospholipase effector Tle1-like catalytic domain-containing protein</fullName>
    </recommendedName>
</protein>
<proteinExistence type="predicted"/>
<evidence type="ECO:0000313" key="2">
    <source>
        <dbReference type="EMBL" id="SMC13398.1"/>
    </source>
</evidence>
<gene>
    <name evidence="2" type="ORF">ROA7745_03245</name>
</gene>
<dbReference type="Proteomes" id="UP000193224">
    <property type="component" value="Unassembled WGS sequence"/>
</dbReference>
<keyword evidence="3" id="KW-1185">Reference proteome</keyword>
<feature type="domain" description="T6SS Phospholipase effector Tle1-like catalytic" evidence="1">
    <location>
        <begin position="34"/>
        <end position="283"/>
    </location>
</feature>
<dbReference type="RefSeq" id="WP_085801340.1">
    <property type="nucleotide sequence ID" value="NZ_FWXB01000013.1"/>
</dbReference>
<dbReference type="InterPro" id="IPR018712">
    <property type="entry name" value="Tle1-like_cat"/>
</dbReference>
<dbReference type="Pfam" id="PF09994">
    <property type="entry name" value="T6SS_Tle1-like_cat"/>
    <property type="match status" value="1"/>
</dbReference>
<dbReference type="PANTHER" id="PTHR33840:SF1">
    <property type="entry name" value="TLE1 PHOSPHOLIPASE DOMAIN-CONTAINING PROTEIN"/>
    <property type="match status" value="1"/>
</dbReference>
<dbReference type="AlphaFoldDB" id="A0A1X7BUU6"/>
<evidence type="ECO:0000313" key="3">
    <source>
        <dbReference type="Proteomes" id="UP000193224"/>
    </source>
</evidence>
<dbReference type="PANTHER" id="PTHR33840">
    <property type="match status" value="1"/>
</dbReference>
<sequence length="353" mass="39685">MAWRQWAKSLFDLLRPGVRSGHSAYARARGQVTHVIILDGTMSSLSPGCESNAGLSYKLLAEMGGANLSLYYEAGVQWQDWRKTPDVMMGRGINRQIRRAYGYLASRYKSGDRIFLLGYSRGAYAVRSLAGLIDSVGLLRDDHATERNIMTAYRHYQCNPGGRAAKVFTRQFCHPEAPVEMVGVWDTVKALGLRLPVLWRWSEAAHSFHSHRLGPSVRHGYHALALDETRAVFEPVMWESPAGFDGKIEQVWFRGSHGDVGGQQSGFHEGRPLANIPLVWMLERAEICGLPLPEGWRERFPQDVRAPSIGTWRGWGKIFLLRAARKIGDDPSERLHESVKDIAHVEIGLERAI</sequence>
<dbReference type="OrthoDB" id="4378831at2"/>
<accession>A0A1X7BUU6</accession>
<evidence type="ECO:0000259" key="1">
    <source>
        <dbReference type="Pfam" id="PF09994"/>
    </source>
</evidence>
<reference evidence="2 3" key="1">
    <citation type="submission" date="2017-03" db="EMBL/GenBank/DDBJ databases">
        <authorList>
            <person name="Afonso C.L."/>
            <person name="Miller P.J."/>
            <person name="Scott M.A."/>
            <person name="Spackman E."/>
            <person name="Goraichik I."/>
            <person name="Dimitrov K.M."/>
            <person name="Suarez D.L."/>
            <person name="Swayne D.E."/>
        </authorList>
    </citation>
    <scope>NUCLEOTIDE SEQUENCE [LARGE SCALE GENOMIC DNA]</scope>
    <source>
        <strain evidence="2 3">CECT 7745</strain>
    </source>
</reference>